<evidence type="ECO:0000313" key="2">
    <source>
        <dbReference type="Proteomes" id="UP000249016"/>
    </source>
</evidence>
<keyword evidence="2" id="KW-1185">Reference proteome</keyword>
<dbReference type="AlphaFoldDB" id="A0A327NP62"/>
<accession>A0A327NP62</accession>
<organism evidence="1 2">
    <name type="scientific">Spirosoma telluris</name>
    <dbReference type="NCBI Taxonomy" id="2183553"/>
    <lineage>
        <taxon>Bacteria</taxon>
        <taxon>Pseudomonadati</taxon>
        <taxon>Bacteroidota</taxon>
        <taxon>Cytophagia</taxon>
        <taxon>Cytophagales</taxon>
        <taxon>Cytophagaceae</taxon>
        <taxon>Spirosoma</taxon>
    </lineage>
</organism>
<dbReference type="Proteomes" id="UP000249016">
    <property type="component" value="Unassembled WGS sequence"/>
</dbReference>
<proteinExistence type="predicted"/>
<name>A0A327NP62_9BACT</name>
<evidence type="ECO:0000313" key="1">
    <source>
        <dbReference type="EMBL" id="RAI75594.1"/>
    </source>
</evidence>
<gene>
    <name evidence="1" type="ORF">HMF3257_18095</name>
</gene>
<protein>
    <submittedName>
        <fullName evidence="1">Uncharacterized protein</fullName>
    </submittedName>
</protein>
<dbReference type="EMBL" id="QLII01000001">
    <property type="protein sequence ID" value="RAI75594.1"/>
    <property type="molecule type" value="Genomic_DNA"/>
</dbReference>
<reference evidence="1 2" key="1">
    <citation type="submission" date="2018-06" db="EMBL/GenBank/DDBJ databases">
        <title>Spirosoma sp. HMF3257 Genome sequencing and assembly.</title>
        <authorList>
            <person name="Kang H."/>
            <person name="Cha I."/>
            <person name="Kim H."/>
            <person name="Kang J."/>
            <person name="Joh K."/>
        </authorList>
    </citation>
    <scope>NUCLEOTIDE SEQUENCE [LARGE SCALE GENOMIC DNA]</scope>
    <source>
        <strain evidence="1 2">HMF3257</strain>
    </source>
</reference>
<comment type="caution">
    <text evidence="1">The sequence shown here is derived from an EMBL/GenBank/DDBJ whole genome shotgun (WGS) entry which is preliminary data.</text>
</comment>
<sequence length="65" mass="7589">MTYKAKRNIDVWKKKNSDDWFGTKSTQTEAVFNINFSHKTKTPFGEKKHCVGKPVVANSFRLRQI</sequence>